<keyword evidence="7" id="KW-0472">Membrane</keyword>
<evidence type="ECO:0000259" key="8">
    <source>
        <dbReference type="PROSITE" id="PS50237"/>
    </source>
</evidence>
<name>A0AAD5M2M2_PYTIN</name>
<dbReference type="EC" id="2.3.2.26" evidence="3"/>
<dbReference type="PANTHER" id="PTHR11254:SF440">
    <property type="entry name" value="E3 UBIQUITIN-PROTEIN LIGASE NEDD-4"/>
    <property type="match status" value="1"/>
</dbReference>
<feature type="domain" description="HECT" evidence="8">
    <location>
        <begin position="292"/>
        <end position="630"/>
    </location>
</feature>
<evidence type="ECO:0000256" key="1">
    <source>
        <dbReference type="ARBA" id="ARBA00000885"/>
    </source>
</evidence>
<dbReference type="PANTHER" id="PTHR11254">
    <property type="entry name" value="HECT DOMAIN UBIQUITIN-PROTEIN LIGASE"/>
    <property type="match status" value="1"/>
</dbReference>
<feature type="transmembrane region" description="Helical" evidence="7">
    <location>
        <begin position="12"/>
        <end position="33"/>
    </location>
</feature>
<evidence type="ECO:0000256" key="4">
    <source>
        <dbReference type="ARBA" id="ARBA00022679"/>
    </source>
</evidence>
<comment type="pathway">
    <text evidence="2">Protein modification; protein ubiquitination.</text>
</comment>
<keyword evidence="7" id="KW-0812">Transmembrane</keyword>
<sequence length="888" mass="99627">MSSADASSVSMSTAIVYQAVGLGVLAVAFLLLWTKCCTRAVLRDMDTPLLSEDQLDHRVDVASREAEAGATRCERCGFGNFKRSAHCVMCGDQLLENAAAAAPRDRGLCGRIMDGGCLRKQPPVPLSTREDEAPAPVRPLTCRQLRIRRRREWTRVLAADDGDAAMRWQRANSSPSSTGFVVRFEKPPTRDAEVSSENILTALREEVEADTLVIGDAATADAALFPHGERVANDERSRAALRLAGDDFPTKHAHFVVSTASLLVPANVEYLKLSLHRTFVLEHSIDHLCCIQDKHLHTLMRISFLDETAVDAGGVHREWLMLLHEQLVNPSAGLFVCRNRSEQSYFLNPNSAHDIGEHHLSYYHGVGRLLGRTLLEGSAWGFHLSYPLLKIILGQPVTLEDLEWFDPELHRSLRWLLENAGVENLGLDFSVSERRGSSVVTYELIPNGTNIAVTDDNKLEFVRRRLVHALFESVSMQLNAFLKGIYDVIPFDLLLPLDAEELDYLLCGTDEVNVADWRANTVHSLNLYGTRVMDWFWEEVAAMPNDARRRLLHFATGSSRVPLSGFQGLTSHDGRLCPFTLHGVAYHRTKYISSRSCFNRLELPLYRSREEFRAVLYALLDGDIYGFTIEEKALLLEELEKLRVRVQELECQSQLSWPTKSATELQRAVAENALLNRGVKESEYRVAGVQSMVSGLLMTSTRSPLETYIHLPIDRAERKRILENMRMGKLKEALGFAQERSRFLDLSRRHQSVESFDSPDGALVEIKLHAAVVEGVSSVRTVFDAMLHFFSHQEISISEALGVVTVREDDDIDHESSSVSQHRLVTSVSHGQAFVDIESNIAVFSEFVEATDEHGYPFGIITADAIDQDDLYPYRPLERARFEISAFA</sequence>
<organism evidence="9 10">
    <name type="scientific">Pythium insidiosum</name>
    <name type="common">Pythiosis disease agent</name>
    <dbReference type="NCBI Taxonomy" id="114742"/>
    <lineage>
        <taxon>Eukaryota</taxon>
        <taxon>Sar</taxon>
        <taxon>Stramenopiles</taxon>
        <taxon>Oomycota</taxon>
        <taxon>Peronosporomycetes</taxon>
        <taxon>Pythiales</taxon>
        <taxon>Pythiaceae</taxon>
        <taxon>Pythium</taxon>
    </lineage>
</organism>
<evidence type="ECO:0000313" key="10">
    <source>
        <dbReference type="Proteomes" id="UP001209570"/>
    </source>
</evidence>
<dbReference type="Pfam" id="PF00632">
    <property type="entry name" value="HECT"/>
    <property type="match status" value="1"/>
</dbReference>
<gene>
    <name evidence="9" type="ORF">P43SY_000455</name>
</gene>
<evidence type="ECO:0000256" key="7">
    <source>
        <dbReference type="SAM" id="Phobius"/>
    </source>
</evidence>
<dbReference type="InterPro" id="IPR035983">
    <property type="entry name" value="Hect_E3_ubiquitin_ligase"/>
</dbReference>
<dbReference type="InterPro" id="IPR050409">
    <property type="entry name" value="E3_ubiq-protein_ligase"/>
</dbReference>
<comment type="catalytic activity">
    <reaction evidence="1">
        <text>S-ubiquitinyl-[E2 ubiquitin-conjugating enzyme]-L-cysteine + [acceptor protein]-L-lysine = [E2 ubiquitin-conjugating enzyme]-L-cysteine + N(6)-ubiquitinyl-[acceptor protein]-L-lysine.</text>
        <dbReference type="EC" id="2.3.2.26"/>
    </reaction>
</comment>
<dbReference type="FunFam" id="3.30.2410.10:FF:000009">
    <property type="entry name" value="Probable E3 ubiquitin-protein ligase HECTD2"/>
    <property type="match status" value="1"/>
</dbReference>
<feature type="active site" description="Glycyl thioester intermediate" evidence="6">
    <location>
        <position position="597"/>
    </location>
</feature>
<comment type="caution">
    <text evidence="9">The sequence shown here is derived from an EMBL/GenBank/DDBJ whole genome shotgun (WGS) entry which is preliminary data.</text>
</comment>
<dbReference type="GO" id="GO:0016567">
    <property type="term" value="P:protein ubiquitination"/>
    <property type="evidence" value="ECO:0007669"/>
    <property type="project" value="TreeGrafter"/>
</dbReference>
<dbReference type="Gene3D" id="3.30.2160.10">
    <property type="entry name" value="Hect, E3 ligase catalytic domain"/>
    <property type="match status" value="1"/>
</dbReference>
<evidence type="ECO:0000256" key="5">
    <source>
        <dbReference type="ARBA" id="ARBA00022786"/>
    </source>
</evidence>
<dbReference type="AlphaFoldDB" id="A0AAD5M2M2"/>
<reference evidence="9" key="1">
    <citation type="submission" date="2021-12" db="EMBL/GenBank/DDBJ databases">
        <title>Prjna785345.</title>
        <authorList>
            <person name="Rujirawat T."/>
            <person name="Krajaejun T."/>
        </authorList>
    </citation>
    <scope>NUCLEOTIDE SEQUENCE</scope>
    <source>
        <strain evidence="9">Pi057C3</strain>
    </source>
</reference>
<accession>A0AAD5M2M2</accession>
<evidence type="ECO:0000256" key="3">
    <source>
        <dbReference type="ARBA" id="ARBA00012485"/>
    </source>
</evidence>
<dbReference type="Gene3D" id="3.90.1750.10">
    <property type="entry name" value="Hect, E3 ligase catalytic domains"/>
    <property type="match status" value="1"/>
</dbReference>
<evidence type="ECO:0000256" key="6">
    <source>
        <dbReference type="PROSITE-ProRule" id="PRU00104"/>
    </source>
</evidence>
<dbReference type="FunFam" id="3.30.2160.10:FF:000001">
    <property type="entry name" value="E3 ubiquitin-protein ligase NEDD4-like"/>
    <property type="match status" value="1"/>
</dbReference>
<dbReference type="Proteomes" id="UP001209570">
    <property type="component" value="Unassembled WGS sequence"/>
</dbReference>
<dbReference type="GO" id="GO:0061630">
    <property type="term" value="F:ubiquitin protein ligase activity"/>
    <property type="evidence" value="ECO:0007669"/>
    <property type="project" value="UniProtKB-EC"/>
</dbReference>
<keyword evidence="7" id="KW-1133">Transmembrane helix</keyword>
<dbReference type="InterPro" id="IPR000569">
    <property type="entry name" value="HECT_dom"/>
</dbReference>
<dbReference type="EMBL" id="JAKCXM010000110">
    <property type="protein sequence ID" value="KAJ0402140.1"/>
    <property type="molecule type" value="Genomic_DNA"/>
</dbReference>
<keyword evidence="4" id="KW-0808">Transferase</keyword>
<dbReference type="SUPFAM" id="SSF56204">
    <property type="entry name" value="Hect, E3 ligase catalytic domain"/>
    <property type="match status" value="1"/>
</dbReference>
<dbReference type="GO" id="GO:0005737">
    <property type="term" value="C:cytoplasm"/>
    <property type="evidence" value="ECO:0007669"/>
    <property type="project" value="TreeGrafter"/>
</dbReference>
<dbReference type="Gene3D" id="3.30.2410.10">
    <property type="entry name" value="Hect, E3 ligase catalytic domain"/>
    <property type="match status" value="1"/>
</dbReference>
<evidence type="ECO:0000256" key="2">
    <source>
        <dbReference type="ARBA" id="ARBA00004906"/>
    </source>
</evidence>
<keyword evidence="5 6" id="KW-0833">Ubl conjugation pathway</keyword>
<evidence type="ECO:0000313" key="9">
    <source>
        <dbReference type="EMBL" id="KAJ0402140.1"/>
    </source>
</evidence>
<keyword evidence="10" id="KW-1185">Reference proteome</keyword>
<dbReference type="SMART" id="SM00119">
    <property type="entry name" value="HECTc"/>
    <property type="match status" value="1"/>
</dbReference>
<protein>
    <recommendedName>
        <fullName evidence="3">HECT-type E3 ubiquitin transferase</fullName>
        <ecNumber evidence="3">2.3.2.26</ecNumber>
    </recommendedName>
</protein>
<dbReference type="GO" id="GO:0006511">
    <property type="term" value="P:ubiquitin-dependent protein catabolic process"/>
    <property type="evidence" value="ECO:0007669"/>
    <property type="project" value="TreeGrafter"/>
</dbReference>
<proteinExistence type="predicted"/>
<dbReference type="PROSITE" id="PS50237">
    <property type="entry name" value="HECT"/>
    <property type="match status" value="1"/>
</dbReference>